<keyword evidence="4" id="KW-1185">Reference proteome</keyword>
<feature type="coiled-coil region" evidence="1">
    <location>
        <begin position="204"/>
        <end position="333"/>
    </location>
</feature>
<dbReference type="Proteomes" id="UP000692954">
    <property type="component" value="Unassembled WGS sequence"/>
</dbReference>
<evidence type="ECO:0000256" key="2">
    <source>
        <dbReference type="SAM" id="MobiDB-lite"/>
    </source>
</evidence>
<keyword evidence="1" id="KW-0175">Coiled coil</keyword>
<name>A0A8S1NA88_9CILI</name>
<comment type="caution">
    <text evidence="3">The sequence shown here is derived from an EMBL/GenBank/DDBJ whole genome shotgun (WGS) entry which is preliminary data.</text>
</comment>
<reference evidence="3" key="1">
    <citation type="submission" date="2021-01" db="EMBL/GenBank/DDBJ databases">
        <authorList>
            <consortium name="Genoscope - CEA"/>
            <person name="William W."/>
        </authorList>
    </citation>
    <scope>NUCLEOTIDE SEQUENCE</scope>
</reference>
<evidence type="ECO:0000313" key="3">
    <source>
        <dbReference type="EMBL" id="CAD8089720.1"/>
    </source>
</evidence>
<feature type="compositionally biased region" description="Polar residues" evidence="2">
    <location>
        <begin position="502"/>
        <end position="517"/>
    </location>
</feature>
<dbReference type="OrthoDB" id="309245at2759"/>
<feature type="coiled-coil region" evidence="1">
    <location>
        <begin position="598"/>
        <end position="808"/>
    </location>
</feature>
<organism evidence="3 4">
    <name type="scientific">Paramecium sonneborni</name>
    <dbReference type="NCBI Taxonomy" id="65129"/>
    <lineage>
        <taxon>Eukaryota</taxon>
        <taxon>Sar</taxon>
        <taxon>Alveolata</taxon>
        <taxon>Ciliophora</taxon>
        <taxon>Intramacronucleata</taxon>
        <taxon>Oligohymenophorea</taxon>
        <taxon>Peniculida</taxon>
        <taxon>Parameciidae</taxon>
        <taxon>Paramecium</taxon>
    </lineage>
</organism>
<sequence>MRPQSPKFFQTQTIATTRVVNSPPRDKRHDSCGRLAKVTTYQSRPKTTVTTTTYRPVIETRTVKLCTEKKCSGHETLIEQLTSENNKLNQRLIDLQNDFDDQIEKYESEQQTWITTNIEIESIRKLLEETQKNHKHEVSYLNSELNTFKSQFQYQDDQIRFITSQLKQQEVLENKIALLTTEIERLQYVIEDKNQIISQQLFRLQDYEKQLQVGQNVIEERNQEISDLQSRFNHYEQDLVFSNNIIHELKSEINQKDTQTQQLLAQKDSLLQTFRENLELLENKLVQSQQNEKLQEEKINLFSKDLMNLNDKIHQLENELNHQKESNFQLNQQVIINDQANEILQSQLFQQTQDHQNLVINKDSEHEITKQEKTALLNQLQQKQVELEDKTKEINDLNDKNQVIIIQLDEKTNQLNHLFEELQQTKTNQNNYNEQLKFQQQQLNELEKQNTELIVDINLKTESLLQFEQKLEFSIELNRQLQNQICQLQQQKNEVESKNNELENQIKSSQNDAETQQKQIENLKQQLNEELNQFRIEKDNLLLKNKEFEQSLLSLQQNSQEQITKLQSQNNNHLLSEESLKQEKLKLIEQILLQCFELERLGNQNNQQQGQINSLENKLSHLEDNIKKMKESELLNSQKQDIKLKQLQEQLDQNIKQIDSLKNDLKYQLSLVEELNKKNHFQQEQISHLQDVEQQLKFLNEQTNFQTKNLQKELENKIESESSLRFKLDKLLEELKIKQMQLVEMDSQMRLIEQNNNFDLSNLEERNSYLQNEVETWRQKFSILNKDYHRVQEDLMMLQAEFDAYKRRGQDLKNIKESTYFEVRKSSLYKENIDIKGSQTSISRLFKENI</sequence>
<evidence type="ECO:0000313" key="4">
    <source>
        <dbReference type="Proteomes" id="UP000692954"/>
    </source>
</evidence>
<gene>
    <name evidence="3" type="ORF">PSON_ATCC_30995.1.T0540275</name>
</gene>
<feature type="region of interest" description="Disordered" evidence="2">
    <location>
        <begin position="497"/>
        <end position="517"/>
    </location>
</feature>
<dbReference type="EMBL" id="CAJJDN010000054">
    <property type="protein sequence ID" value="CAD8089720.1"/>
    <property type="molecule type" value="Genomic_DNA"/>
</dbReference>
<protein>
    <submittedName>
        <fullName evidence="3">Uncharacterized protein</fullName>
    </submittedName>
</protein>
<feature type="coiled-coil region" evidence="1">
    <location>
        <begin position="71"/>
        <end position="109"/>
    </location>
</feature>
<evidence type="ECO:0000256" key="1">
    <source>
        <dbReference type="SAM" id="Coils"/>
    </source>
</evidence>
<proteinExistence type="predicted"/>
<dbReference type="AlphaFoldDB" id="A0A8S1NA88"/>
<accession>A0A8S1NA88</accession>